<dbReference type="GO" id="GO:0005886">
    <property type="term" value="C:plasma membrane"/>
    <property type="evidence" value="ECO:0007669"/>
    <property type="project" value="UniProtKB-SubCell"/>
</dbReference>
<dbReference type="CDD" id="cd06261">
    <property type="entry name" value="TM_PBP2"/>
    <property type="match status" value="1"/>
</dbReference>
<comment type="caution">
    <text evidence="10">The sequence shown here is derived from an EMBL/GenBank/DDBJ whole genome shotgun (WGS) entry which is preliminary data.</text>
</comment>
<protein>
    <submittedName>
        <fullName evidence="10">ABC transporter permease subunit</fullName>
    </submittedName>
</protein>
<sequence>MVVTERGASRRVERTQPEAPDNNPARPPGVEAPTRAWWNESARTTAAAYVFLSPWLLGFFGITVLPMLASLVLSFTNFSGSFARMEWVGLDNYRIMFTVDPAYWGSVRVTLLYVLVSVPVMLAFALAVAALLNKGIRALGLYRTVFYIPSLLGGSVAIAVLWRFVWGESGLLNGVLSLVGVEGRSWIGNPDTALITIMVLNVWTFGSPMIIFLAGLRQVPVSLYEAAALDGAGRRARFWYVTMPSISPVVLFNGILAIIGGFQAFTQVYVVSGGTGGPAGSTLFYTLLLYQRAFTELRFGYASAMAWVLLAAIAAVTAVVFASGRFWVHYGEGEER</sequence>
<evidence type="ECO:0000256" key="7">
    <source>
        <dbReference type="RuleBase" id="RU363032"/>
    </source>
</evidence>
<dbReference type="InterPro" id="IPR051393">
    <property type="entry name" value="ABC_transporter_permease"/>
</dbReference>
<feature type="transmembrane region" description="Helical" evidence="7">
    <location>
        <begin position="302"/>
        <end position="328"/>
    </location>
</feature>
<feature type="transmembrane region" description="Helical" evidence="7">
    <location>
        <begin position="268"/>
        <end position="290"/>
    </location>
</feature>
<dbReference type="RefSeq" id="WP_156607836.1">
    <property type="nucleotide sequence ID" value="NZ_WPCU01000004.1"/>
</dbReference>
<dbReference type="InterPro" id="IPR035906">
    <property type="entry name" value="MetI-like_sf"/>
</dbReference>
<evidence type="ECO:0000313" key="10">
    <source>
        <dbReference type="EMBL" id="MVA74976.1"/>
    </source>
</evidence>
<evidence type="ECO:0000256" key="2">
    <source>
        <dbReference type="ARBA" id="ARBA00022448"/>
    </source>
</evidence>
<evidence type="ECO:0000259" key="9">
    <source>
        <dbReference type="PROSITE" id="PS50928"/>
    </source>
</evidence>
<keyword evidence="4 7" id="KW-0812">Transmembrane</keyword>
<feature type="domain" description="ABC transmembrane type-1" evidence="9">
    <location>
        <begin position="107"/>
        <end position="320"/>
    </location>
</feature>
<reference evidence="10 11" key="1">
    <citation type="submission" date="2019-12" db="EMBL/GenBank/DDBJ databases">
        <title>Auraticoccus cholistani sp. nov., an actinomycete isolated from soil of Cholistan desert.</title>
        <authorList>
            <person name="Cheema M.T."/>
        </authorList>
    </citation>
    <scope>NUCLEOTIDE SEQUENCE [LARGE SCALE GENOMIC DNA]</scope>
    <source>
        <strain evidence="10 11">F435</strain>
    </source>
</reference>
<comment type="similarity">
    <text evidence="7">Belongs to the binding-protein-dependent transport system permease family.</text>
</comment>
<accession>A0A6A9UQ01</accession>
<dbReference type="InterPro" id="IPR000515">
    <property type="entry name" value="MetI-like"/>
</dbReference>
<proteinExistence type="inferred from homology"/>
<dbReference type="Gene3D" id="1.10.3720.10">
    <property type="entry name" value="MetI-like"/>
    <property type="match status" value="1"/>
</dbReference>
<dbReference type="EMBL" id="WPCU01000004">
    <property type="protein sequence ID" value="MVA74976.1"/>
    <property type="molecule type" value="Genomic_DNA"/>
</dbReference>
<evidence type="ECO:0000313" key="11">
    <source>
        <dbReference type="Proteomes" id="UP000435304"/>
    </source>
</evidence>
<keyword evidence="5 7" id="KW-1133">Transmembrane helix</keyword>
<gene>
    <name evidence="10" type="ORF">GC722_02875</name>
</gene>
<evidence type="ECO:0000256" key="5">
    <source>
        <dbReference type="ARBA" id="ARBA00022989"/>
    </source>
</evidence>
<keyword evidence="6 7" id="KW-0472">Membrane</keyword>
<dbReference type="GO" id="GO:0055085">
    <property type="term" value="P:transmembrane transport"/>
    <property type="evidence" value="ECO:0007669"/>
    <property type="project" value="InterPro"/>
</dbReference>
<name>A0A6A9UQ01_9ACTN</name>
<keyword evidence="11" id="KW-1185">Reference proteome</keyword>
<evidence type="ECO:0000256" key="1">
    <source>
        <dbReference type="ARBA" id="ARBA00004651"/>
    </source>
</evidence>
<feature type="transmembrane region" description="Helical" evidence="7">
    <location>
        <begin position="193"/>
        <end position="216"/>
    </location>
</feature>
<dbReference type="SUPFAM" id="SSF161098">
    <property type="entry name" value="MetI-like"/>
    <property type="match status" value="1"/>
</dbReference>
<feature type="transmembrane region" description="Helical" evidence="7">
    <location>
        <begin position="237"/>
        <end position="262"/>
    </location>
</feature>
<evidence type="ECO:0000256" key="6">
    <source>
        <dbReference type="ARBA" id="ARBA00023136"/>
    </source>
</evidence>
<organism evidence="10 11">
    <name type="scientific">Auraticoccus cholistanensis</name>
    <dbReference type="NCBI Taxonomy" id="2656650"/>
    <lineage>
        <taxon>Bacteria</taxon>
        <taxon>Bacillati</taxon>
        <taxon>Actinomycetota</taxon>
        <taxon>Actinomycetes</taxon>
        <taxon>Propionibacteriales</taxon>
        <taxon>Propionibacteriaceae</taxon>
        <taxon>Auraticoccus</taxon>
    </lineage>
</organism>
<comment type="subcellular location">
    <subcellularLocation>
        <location evidence="1 7">Cell membrane</location>
        <topology evidence="1 7">Multi-pass membrane protein</topology>
    </subcellularLocation>
</comment>
<evidence type="ECO:0000256" key="4">
    <source>
        <dbReference type="ARBA" id="ARBA00022692"/>
    </source>
</evidence>
<keyword evidence="3" id="KW-1003">Cell membrane</keyword>
<dbReference type="Pfam" id="PF00528">
    <property type="entry name" value="BPD_transp_1"/>
    <property type="match status" value="1"/>
</dbReference>
<dbReference type="PANTHER" id="PTHR30193">
    <property type="entry name" value="ABC TRANSPORTER PERMEASE PROTEIN"/>
    <property type="match status" value="1"/>
</dbReference>
<feature type="transmembrane region" description="Helical" evidence="7">
    <location>
        <begin position="111"/>
        <end position="132"/>
    </location>
</feature>
<dbReference type="Proteomes" id="UP000435304">
    <property type="component" value="Unassembled WGS sequence"/>
</dbReference>
<evidence type="ECO:0000256" key="3">
    <source>
        <dbReference type="ARBA" id="ARBA00022475"/>
    </source>
</evidence>
<evidence type="ECO:0000256" key="8">
    <source>
        <dbReference type="SAM" id="MobiDB-lite"/>
    </source>
</evidence>
<feature type="compositionally biased region" description="Basic and acidic residues" evidence="8">
    <location>
        <begin position="7"/>
        <end position="16"/>
    </location>
</feature>
<dbReference type="AlphaFoldDB" id="A0A6A9UQ01"/>
<keyword evidence="2 7" id="KW-0813">Transport</keyword>
<dbReference type="PROSITE" id="PS50928">
    <property type="entry name" value="ABC_TM1"/>
    <property type="match status" value="1"/>
</dbReference>
<dbReference type="PANTHER" id="PTHR30193:SF1">
    <property type="entry name" value="ABC TRANSPORTER PERMEASE PROTEIN YESP-RELATED"/>
    <property type="match status" value="1"/>
</dbReference>
<feature type="transmembrane region" description="Helical" evidence="7">
    <location>
        <begin position="144"/>
        <end position="165"/>
    </location>
</feature>
<feature type="region of interest" description="Disordered" evidence="8">
    <location>
        <begin position="1"/>
        <end position="31"/>
    </location>
</feature>
<feature type="transmembrane region" description="Helical" evidence="7">
    <location>
        <begin position="49"/>
        <end position="75"/>
    </location>
</feature>